<feature type="region of interest" description="Disordered" evidence="1">
    <location>
        <begin position="188"/>
        <end position="274"/>
    </location>
</feature>
<gene>
    <name evidence="2" type="ORF">NESM_000455300</name>
</gene>
<keyword evidence="3" id="KW-1185">Reference proteome</keyword>
<protein>
    <submittedName>
        <fullName evidence="2">Uncharacterized protein</fullName>
    </submittedName>
</protein>
<sequence length="666" mass="69361">MADVNWALAENGAQVTEVSHEAARVASSAGNLLQSREDALWVTGDAPQHVTLSLSPSHPPLHYAGWHVWHDYLTNPRMVEIASGATPSAMTPLLVCQALPGAGTQVWRLPRSIPAEHRHVRFTIVETFGPGPTYMNNIVLLEKDPGPNYNAHEQADGAHQGATPASTDDFLRGSSIARHSPAIAAAATASPYVSPPPSALRHPNGGADRSPPPRWAAAAPGPTGAAPGATGRGGHLGDVGVFVTSGPSTPAYRVRGIHGGADGRSPGGVRSSSRMSQLLRDLDDDIKMLKPITTVSPGKNMLVYVPQDAPSAPPASGSEEGAVDKGDSSDEDTPGGRRHHHHRRHHRRSGSRHARHGDGSGGGSGERRGRNGTTAPLPEGGHASATPPPPPPASASPMTVAVWPSAAVEPGSVYDARLSALEQAVAALNVAVHHQRDDLAMIKRVLLQQATERRKEAEQRHAERQSAGALAVAPQVHLATPPASSAPPHTAAPDTLLTHRSITVGFPEDALRAYVESVLDHKLHKHVKKVEARLLQRLDKQLHDVVKILSATVEARLVPPPQSPPRSVHVDRSTPLQTGGFGAGLSSAVRGAPRGAAAGPDGPSIHHSDGASSPSSSKGHYYHTPVARADGGSAFSAAYGAPRGAPLTNRAVAAVPSVSIAKSSLS</sequence>
<feature type="compositionally biased region" description="Low complexity" evidence="1">
    <location>
        <begin position="610"/>
        <end position="623"/>
    </location>
</feature>
<feature type="compositionally biased region" description="Low complexity" evidence="1">
    <location>
        <begin position="215"/>
        <end position="229"/>
    </location>
</feature>
<feature type="region of interest" description="Disordered" evidence="1">
    <location>
        <begin position="304"/>
        <end position="398"/>
    </location>
</feature>
<comment type="caution">
    <text evidence="2">The sequence shown here is derived from an EMBL/GenBank/DDBJ whole genome shotgun (WGS) entry which is preliminary data.</text>
</comment>
<dbReference type="PANTHER" id="PTHR40682">
    <property type="entry name" value="F5/8 TYPE C DOMAIN CONTAINING PROTEIN"/>
    <property type="match status" value="1"/>
</dbReference>
<feature type="compositionally biased region" description="Basic residues" evidence="1">
    <location>
        <begin position="336"/>
        <end position="355"/>
    </location>
</feature>
<reference evidence="2 3" key="1">
    <citation type="journal article" date="2021" name="MBio">
        <title>A New Model Trypanosomatid, Novymonas esmeraldas: Genomic Perception of Its 'Candidatus Pandoraea novymonadis' Endosymbiont.</title>
        <authorList>
            <person name="Zakharova A."/>
            <person name="Saura A."/>
            <person name="Butenko A."/>
            <person name="Podesvova L."/>
            <person name="Warmusova S."/>
            <person name="Kostygov A.Y."/>
            <person name="Nenarokova A."/>
            <person name="Lukes J."/>
            <person name="Opperdoes F.R."/>
            <person name="Yurchenko V."/>
        </authorList>
    </citation>
    <scope>NUCLEOTIDE SEQUENCE [LARGE SCALE GENOMIC DNA]</scope>
    <source>
        <strain evidence="2 3">E262AT.01</strain>
    </source>
</reference>
<name>A0AAW0EME5_9TRYP</name>
<evidence type="ECO:0000256" key="1">
    <source>
        <dbReference type="SAM" id="MobiDB-lite"/>
    </source>
</evidence>
<dbReference type="AlphaFoldDB" id="A0AAW0EME5"/>
<dbReference type="PANTHER" id="PTHR40682:SF1">
    <property type="entry name" value="CHROMOSOME UNDETERMINED SCAFFOLD_48, WHOLE GENOME SHOTGUN SEQUENCE"/>
    <property type="match status" value="1"/>
</dbReference>
<feature type="region of interest" description="Disordered" evidence="1">
    <location>
        <begin position="146"/>
        <end position="172"/>
    </location>
</feature>
<feature type="compositionally biased region" description="Gly residues" evidence="1">
    <location>
        <begin position="257"/>
        <end position="266"/>
    </location>
</feature>
<proteinExistence type="predicted"/>
<dbReference type="EMBL" id="JAECZO010000051">
    <property type="protein sequence ID" value="KAK7195295.1"/>
    <property type="molecule type" value="Genomic_DNA"/>
</dbReference>
<evidence type="ECO:0000313" key="3">
    <source>
        <dbReference type="Proteomes" id="UP001430356"/>
    </source>
</evidence>
<organism evidence="2 3">
    <name type="scientific">Novymonas esmeraldas</name>
    <dbReference type="NCBI Taxonomy" id="1808958"/>
    <lineage>
        <taxon>Eukaryota</taxon>
        <taxon>Discoba</taxon>
        <taxon>Euglenozoa</taxon>
        <taxon>Kinetoplastea</taxon>
        <taxon>Metakinetoplastina</taxon>
        <taxon>Trypanosomatida</taxon>
        <taxon>Trypanosomatidae</taxon>
        <taxon>Novymonas</taxon>
    </lineage>
</organism>
<dbReference type="Proteomes" id="UP001430356">
    <property type="component" value="Unassembled WGS sequence"/>
</dbReference>
<evidence type="ECO:0000313" key="2">
    <source>
        <dbReference type="EMBL" id="KAK7195295.1"/>
    </source>
</evidence>
<feature type="compositionally biased region" description="Low complexity" evidence="1">
    <location>
        <begin position="590"/>
        <end position="603"/>
    </location>
</feature>
<feature type="region of interest" description="Disordered" evidence="1">
    <location>
        <begin position="557"/>
        <end position="627"/>
    </location>
</feature>
<accession>A0AAW0EME5</accession>